<reference evidence="3" key="2">
    <citation type="submission" date="2019-02" db="EMBL/GenBank/DDBJ databases">
        <title>Granulicella sibirica sp. nov., a psychrotolerant acidobacterium isolated from an organic soil layer in forested tundra, West Siberia.</title>
        <authorList>
            <person name="Oshkin I.Y."/>
            <person name="Kulichevskaya I.S."/>
            <person name="Rijpstra W.I.C."/>
            <person name="Sinninghe Damste J.S."/>
            <person name="Rakitin A.L."/>
            <person name="Ravin N.V."/>
            <person name="Dedysh S.N."/>
        </authorList>
    </citation>
    <scope>NUCLEOTIDE SEQUENCE [LARGE SCALE GENOMIC DNA]</scope>
    <source>
        <strain evidence="3">AF10</strain>
    </source>
</reference>
<name>A0A4Q0T248_9BACT</name>
<proteinExistence type="predicted"/>
<keyword evidence="3" id="KW-1185">Reference proteome</keyword>
<gene>
    <name evidence="2" type="ORF">GRAN_2915</name>
</gene>
<protein>
    <submittedName>
        <fullName evidence="2">MOSC domain protein</fullName>
    </submittedName>
</protein>
<dbReference type="Gene3D" id="2.40.33.20">
    <property type="entry name" value="PK beta-barrel domain-like"/>
    <property type="match status" value="1"/>
</dbReference>
<dbReference type="InterPro" id="IPR011037">
    <property type="entry name" value="Pyrv_Knase-like_insert_dom_sf"/>
</dbReference>
<dbReference type="AlphaFoldDB" id="A0A4Q0T248"/>
<accession>A0A4Q0T248</accession>
<dbReference type="InterPro" id="IPR052716">
    <property type="entry name" value="MOSC_domain"/>
</dbReference>
<dbReference type="GO" id="GO:0003824">
    <property type="term" value="F:catalytic activity"/>
    <property type="evidence" value="ECO:0007669"/>
    <property type="project" value="InterPro"/>
</dbReference>
<dbReference type="GO" id="GO:0030151">
    <property type="term" value="F:molybdenum ion binding"/>
    <property type="evidence" value="ECO:0007669"/>
    <property type="project" value="InterPro"/>
</dbReference>
<reference evidence="2 3" key="1">
    <citation type="submission" date="2018-11" db="EMBL/GenBank/DDBJ databases">
        <authorList>
            <person name="Mardanov A.V."/>
            <person name="Ravin N.V."/>
            <person name="Dedysh S.N."/>
        </authorList>
    </citation>
    <scope>NUCLEOTIDE SEQUENCE [LARGE SCALE GENOMIC DNA]</scope>
    <source>
        <strain evidence="2 3">AF10</strain>
    </source>
</reference>
<dbReference type="PANTHER" id="PTHR36930">
    <property type="entry name" value="METAL-SULFUR CLUSTER BIOSYNTHESIS PROTEINS YUAD-RELATED"/>
    <property type="match status" value="1"/>
</dbReference>
<dbReference type="SUPFAM" id="SSF50800">
    <property type="entry name" value="PK beta-barrel domain-like"/>
    <property type="match status" value="1"/>
</dbReference>
<dbReference type="PROSITE" id="PS51340">
    <property type="entry name" value="MOSC"/>
    <property type="match status" value="1"/>
</dbReference>
<dbReference type="PANTHER" id="PTHR36930:SF1">
    <property type="entry name" value="MOSC DOMAIN-CONTAINING PROTEIN"/>
    <property type="match status" value="1"/>
</dbReference>
<organism evidence="2 3">
    <name type="scientific">Granulicella sibirica</name>
    <dbReference type="NCBI Taxonomy" id="2479048"/>
    <lineage>
        <taxon>Bacteria</taxon>
        <taxon>Pseudomonadati</taxon>
        <taxon>Acidobacteriota</taxon>
        <taxon>Terriglobia</taxon>
        <taxon>Terriglobales</taxon>
        <taxon>Acidobacteriaceae</taxon>
        <taxon>Granulicella</taxon>
    </lineage>
</organism>
<evidence type="ECO:0000313" key="2">
    <source>
        <dbReference type="EMBL" id="RXH56058.1"/>
    </source>
</evidence>
<dbReference type="RefSeq" id="WP_206662763.1">
    <property type="nucleotide sequence ID" value="NZ_RDSM01000002.1"/>
</dbReference>
<dbReference type="EMBL" id="RDSM01000002">
    <property type="protein sequence ID" value="RXH56058.1"/>
    <property type="molecule type" value="Genomic_DNA"/>
</dbReference>
<evidence type="ECO:0000313" key="3">
    <source>
        <dbReference type="Proteomes" id="UP000289437"/>
    </source>
</evidence>
<feature type="domain" description="MOSC" evidence="1">
    <location>
        <begin position="20"/>
        <end position="159"/>
    </location>
</feature>
<dbReference type="GO" id="GO:0030170">
    <property type="term" value="F:pyridoxal phosphate binding"/>
    <property type="evidence" value="ECO:0007669"/>
    <property type="project" value="InterPro"/>
</dbReference>
<sequence length="171" mass="18413">MPTPTIIATSLSATHSFSKSPQLYIRLEAGIGVQGDAHAGPTTQHIYIRKKDPTRRNLTQVHLIHAELLDALSLEPGQMGENLTTRHLDLHSLPVGTRLDIGTTTLEITGYRTPCSQINGLRPGLMNAVFTPSKQPNAGIMAIVLTSGDIHPGDPIHITLPPLPHRPLGPV</sequence>
<dbReference type="Pfam" id="PF03473">
    <property type="entry name" value="MOSC"/>
    <property type="match status" value="1"/>
</dbReference>
<comment type="caution">
    <text evidence="2">The sequence shown here is derived from an EMBL/GenBank/DDBJ whole genome shotgun (WGS) entry which is preliminary data.</text>
</comment>
<dbReference type="InterPro" id="IPR005302">
    <property type="entry name" value="MoCF_Sase_C"/>
</dbReference>
<dbReference type="Proteomes" id="UP000289437">
    <property type="component" value="Unassembled WGS sequence"/>
</dbReference>
<evidence type="ECO:0000259" key="1">
    <source>
        <dbReference type="PROSITE" id="PS51340"/>
    </source>
</evidence>